<organism evidence="1 2">
    <name type="scientific">Pyronema omphalodes (strain CBS 100304)</name>
    <name type="common">Pyronema confluens</name>
    <dbReference type="NCBI Taxonomy" id="1076935"/>
    <lineage>
        <taxon>Eukaryota</taxon>
        <taxon>Fungi</taxon>
        <taxon>Dikarya</taxon>
        <taxon>Ascomycota</taxon>
        <taxon>Pezizomycotina</taxon>
        <taxon>Pezizomycetes</taxon>
        <taxon>Pezizales</taxon>
        <taxon>Pyronemataceae</taxon>
        <taxon>Pyronema</taxon>
    </lineage>
</organism>
<protein>
    <submittedName>
        <fullName evidence="1">Uncharacterized protein</fullName>
    </submittedName>
</protein>
<name>U4LII4_PYROM</name>
<gene>
    <name evidence="1" type="ORF">PCON_11976</name>
</gene>
<evidence type="ECO:0000313" key="2">
    <source>
        <dbReference type="Proteomes" id="UP000018144"/>
    </source>
</evidence>
<dbReference type="AlphaFoldDB" id="U4LII4"/>
<sequence>MLRSRVNNIHEKHIART</sequence>
<proteinExistence type="predicted"/>
<keyword evidence="2" id="KW-1185">Reference proteome</keyword>
<accession>U4LII4</accession>
<dbReference type="EMBL" id="HF935702">
    <property type="protein sequence ID" value="CCX31899.1"/>
    <property type="molecule type" value="Genomic_DNA"/>
</dbReference>
<dbReference type="Proteomes" id="UP000018144">
    <property type="component" value="Unassembled WGS sequence"/>
</dbReference>
<reference evidence="1 2" key="1">
    <citation type="journal article" date="2013" name="PLoS Genet.">
        <title>The genome and development-dependent transcriptomes of Pyronema confluens: a window into fungal evolution.</title>
        <authorList>
            <person name="Traeger S."/>
            <person name="Altegoer F."/>
            <person name="Freitag M."/>
            <person name="Gabaldon T."/>
            <person name="Kempken F."/>
            <person name="Kumar A."/>
            <person name="Marcet-Houben M."/>
            <person name="Poggeler S."/>
            <person name="Stajich J.E."/>
            <person name="Nowrousian M."/>
        </authorList>
    </citation>
    <scope>NUCLEOTIDE SEQUENCE [LARGE SCALE GENOMIC DNA]</scope>
    <source>
        <strain evidence="2">CBS 100304</strain>
        <tissue evidence="1">Vegetative mycelium</tissue>
    </source>
</reference>
<evidence type="ECO:0000313" key="1">
    <source>
        <dbReference type="EMBL" id="CCX31899.1"/>
    </source>
</evidence>